<evidence type="ECO:0000256" key="1">
    <source>
        <dbReference type="SAM" id="SignalP"/>
    </source>
</evidence>
<evidence type="ECO:0008006" key="4">
    <source>
        <dbReference type="Google" id="ProtNLM"/>
    </source>
</evidence>
<feature type="chain" id="PRO_5007838623" description="Hydrophobin" evidence="1">
    <location>
        <begin position="21"/>
        <end position="108"/>
    </location>
</feature>
<protein>
    <recommendedName>
        <fullName evidence="4">Hydrophobin</fullName>
    </recommendedName>
</protein>
<keyword evidence="1" id="KW-0732">Signal</keyword>
<gene>
    <name evidence="2" type="ORF">CI238_08255</name>
</gene>
<dbReference type="Proteomes" id="UP000076584">
    <property type="component" value="Unassembled WGS sequence"/>
</dbReference>
<feature type="signal peptide" evidence="1">
    <location>
        <begin position="1"/>
        <end position="20"/>
    </location>
</feature>
<evidence type="ECO:0000313" key="2">
    <source>
        <dbReference type="EMBL" id="KZL88327.1"/>
    </source>
</evidence>
<sequence length="108" mass="10847">MKVAAASSFSVAILAATAGAAPVDPEQQHPLVPARYPGVPVAADVAAPGKSQSSTLSSENLITAVWNALVRDKEGQKEGLGQACFCSSNSICCSTSSGLDCTHGLCGI</sequence>
<proteinExistence type="predicted"/>
<accession>A0A162QB07</accession>
<dbReference type="EMBL" id="LFIW01000010">
    <property type="protein sequence ID" value="KZL88327.1"/>
    <property type="molecule type" value="Genomic_DNA"/>
</dbReference>
<evidence type="ECO:0000313" key="3">
    <source>
        <dbReference type="Proteomes" id="UP000076584"/>
    </source>
</evidence>
<comment type="caution">
    <text evidence="2">The sequence shown here is derived from an EMBL/GenBank/DDBJ whole genome shotgun (WGS) entry which is preliminary data.</text>
</comment>
<organism evidence="2 3">
    <name type="scientific">Colletotrichum incanum</name>
    <name type="common">Soybean anthracnose fungus</name>
    <dbReference type="NCBI Taxonomy" id="1573173"/>
    <lineage>
        <taxon>Eukaryota</taxon>
        <taxon>Fungi</taxon>
        <taxon>Dikarya</taxon>
        <taxon>Ascomycota</taxon>
        <taxon>Pezizomycotina</taxon>
        <taxon>Sordariomycetes</taxon>
        <taxon>Hypocreomycetidae</taxon>
        <taxon>Glomerellales</taxon>
        <taxon>Glomerellaceae</taxon>
        <taxon>Colletotrichum</taxon>
        <taxon>Colletotrichum spaethianum species complex</taxon>
    </lineage>
</organism>
<keyword evidence="3" id="KW-1185">Reference proteome</keyword>
<dbReference type="AlphaFoldDB" id="A0A162QB07"/>
<reference evidence="2 3" key="1">
    <citation type="submission" date="2015-06" db="EMBL/GenBank/DDBJ databases">
        <title>Survival trade-offs in plant roots during colonization by closely related pathogenic and mutualistic fungi.</title>
        <authorList>
            <person name="Hacquard S."/>
            <person name="Kracher B."/>
            <person name="Hiruma K."/>
            <person name="Weinman A."/>
            <person name="Muench P."/>
            <person name="Garrido Oter R."/>
            <person name="Ver Loren van Themaat E."/>
            <person name="Dallerey J.-F."/>
            <person name="Damm U."/>
            <person name="Henrissat B."/>
            <person name="Lespinet O."/>
            <person name="Thon M."/>
            <person name="Kemen E."/>
            <person name="McHardy A.C."/>
            <person name="Schulze-Lefert P."/>
            <person name="O'Connell R.J."/>
        </authorList>
    </citation>
    <scope>NUCLEOTIDE SEQUENCE [LARGE SCALE GENOMIC DNA]</scope>
    <source>
        <strain evidence="2 3">MAFF 238704</strain>
    </source>
</reference>
<name>A0A162QB07_COLIC</name>